<keyword evidence="6" id="KW-1185">Reference proteome</keyword>
<feature type="binding site" evidence="3">
    <location>
        <begin position="94"/>
        <end position="97"/>
    </location>
    <ligand>
        <name>GTP</name>
        <dbReference type="ChEBI" id="CHEBI:37565"/>
    </ligand>
</feature>
<feature type="binding site" evidence="4">
    <location>
        <position position="16"/>
    </location>
    <ligand>
        <name>Mg(2+)</name>
        <dbReference type="ChEBI" id="CHEBI:18420"/>
    </ligand>
</feature>
<keyword evidence="1 3" id="KW-0547">Nucleotide-binding</keyword>
<accession>A0A9K3GP30</accession>
<feature type="non-terminal residue" evidence="5">
    <location>
        <position position="151"/>
    </location>
</feature>
<keyword evidence="2 3" id="KW-0342">GTP-binding</keyword>
<evidence type="ECO:0000256" key="2">
    <source>
        <dbReference type="ARBA" id="ARBA00023134"/>
    </source>
</evidence>
<dbReference type="EMBL" id="BDIP01006676">
    <property type="protein sequence ID" value="GIQ90794.1"/>
    <property type="molecule type" value="Genomic_DNA"/>
</dbReference>
<dbReference type="OrthoDB" id="14717at2759"/>
<dbReference type="Pfam" id="PF00025">
    <property type="entry name" value="Arf"/>
    <property type="match status" value="1"/>
</dbReference>
<name>A0A9K3GP30_9EUKA</name>
<dbReference type="Proteomes" id="UP000265618">
    <property type="component" value="Unassembled WGS sequence"/>
</dbReference>
<dbReference type="InterPro" id="IPR027417">
    <property type="entry name" value="P-loop_NTPase"/>
</dbReference>
<evidence type="ECO:0000256" key="1">
    <source>
        <dbReference type="ARBA" id="ARBA00022741"/>
    </source>
</evidence>
<dbReference type="PRINTS" id="PR00328">
    <property type="entry name" value="SAR1GTPBP"/>
</dbReference>
<dbReference type="SUPFAM" id="SSF52540">
    <property type="entry name" value="P-loop containing nucleoside triphosphate hydrolases"/>
    <property type="match status" value="1"/>
</dbReference>
<dbReference type="InterPro" id="IPR006689">
    <property type="entry name" value="Small_GTPase_ARF/SAR"/>
</dbReference>
<sequence>NICLEPWERRGDTIPTLGFGKSETSAGGAKLTLYDLGGSESIRGYWHRYYHSCHCIIYVVDASDQSCMDDTTAALRETMQHAMTQGKPVLVVSNKHDIPGASSPVEMVSTLHAQGTFRLVETSALHTLHTGAKGKAMPIDAAMAQTLSTNL</sequence>
<dbReference type="PROSITE" id="PS51417">
    <property type="entry name" value="ARF"/>
    <property type="match status" value="1"/>
</dbReference>
<dbReference type="AlphaFoldDB" id="A0A9K3GP30"/>
<dbReference type="GO" id="GO:0003924">
    <property type="term" value="F:GTPase activity"/>
    <property type="evidence" value="ECO:0007669"/>
    <property type="project" value="InterPro"/>
</dbReference>
<proteinExistence type="predicted"/>
<comment type="caution">
    <text evidence="5">The sequence shown here is derived from an EMBL/GenBank/DDBJ whole genome shotgun (WGS) entry which is preliminary data.</text>
</comment>
<dbReference type="GO" id="GO:0046872">
    <property type="term" value="F:metal ion binding"/>
    <property type="evidence" value="ECO:0007669"/>
    <property type="project" value="UniProtKB-KW"/>
</dbReference>
<dbReference type="GO" id="GO:0005525">
    <property type="term" value="F:GTP binding"/>
    <property type="evidence" value="ECO:0007669"/>
    <property type="project" value="UniProtKB-KW"/>
</dbReference>
<dbReference type="Gene3D" id="3.40.50.300">
    <property type="entry name" value="P-loop containing nucleotide triphosphate hydrolases"/>
    <property type="match status" value="1"/>
</dbReference>
<keyword evidence="4" id="KW-0479">Metal-binding</keyword>
<dbReference type="InterPro" id="IPR051995">
    <property type="entry name" value="Ciliary_GTPase"/>
</dbReference>
<evidence type="ECO:0000256" key="4">
    <source>
        <dbReference type="PIRSR" id="PIRSR606689-2"/>
    </source>
</evidence>
<dbReference type="PANTHER" id="PTHR46090:SF2">
    <property type="entry name" value="ADP-RIBOSYLATION FACTOR-LIKE PROTEIN 13B"/>
    <property type="match status" value="1"/>
</dbReference>
<protein>
    <submittedName>
        <fullName evidence="5">Small GTPase superfamily, ARF type</fullName>
    </submittedName>
</protein>
<feature type="non-terminal residue" evidence="5">
    <location>
        <position position="1"/>
    </location>
</feature>
<evidence type="ECO:0000313" key="5">
    <source>
        <dbReference type="EMBL" id="GIQ90794.1"/>
    </source>
</evidence>
<reference evidence="5 6" key="1">
    <citation type="journal article" date="2018" name="PLoS ONE">
        <title>The draft genome of Kipferlia bialata reveals reductive genome evolution in fornicate parasites.</title>
        <authorList>
            <person name="Tanifuji G."/>
            <person name="Takabayashi S."/>
            <person name="Kume K."/>
            <person name="Takagi M."/>
            <person name="Nakayama T."/>
            <person name="Kamikawa R."/>
            <person name="Inagaki Y."/>
            <person name="Hashimoto T."/>
        </authorList>
    </citation>
    <scope>NUCLEOTIDE SEQUENCE [LARGE SCALE GENOMIC DNA]</scope>
    <source>
        <strain evidence="5">NY0173</strain>
    </source>
</reference>
<feature type="binding site" evidence="3">
    <location>
        <position position="38"/>
    </location>
    <ligand>
        <name>GTP</name>
        <dbReference type="ChEBI" id="CHEBI:37565"/>
    </ligand>
</feature>
<gene>
    <name evidence="5" type="ORF">KIPB_013726</name>
</gene>
<dbReference type="PANTHER" id="PTHR46090">
    <property type="entry name" value="ADP-RIBOSYLATION FACTOR-LIKE PROTEIN 13B"/>
    <property type="match status" value="1"/>
</dbReference>
<evidence type="ECO:0000256" key="3">
    <source>
        <dbReference type="PIRSR" id="PIRSR606689-1"/>
    </source>
</evidence>
<organism evidence="5 6">
    <name type="scientific">Kipferlia bialata</name>
    <dbReference type="NCBI Taxonomy" id="797122"/>
    <lineage>
        <taxon>Eukaryota</taxon>
        <taxon>Metamonada</taxon>
        <taxon>Carpediemonas-like organisms</taxon>
        <taxon>Kipferlia</taxon>
    </lineage>
</organism>
<keyword evidence="4" id="KW-0460">Magnesium</keyword>
<evidence type="ECO:0000313" key="6">
    <source>
        <dbReference type="Proteomes" id="UP000265618"/>
    </source>
</evidence>